<dbReference type="PANTHER" id="PTHR13902">
    <property type="entry name" value="SERINE/THREONINE-PROTEIN KINASE WNK WITH NO LYSINE -RELATED"/>
    <property type="match status" value="1"/>
</dbReference>
<accession>A0A804REP7</accession>
<organism evidence="7 8">
    <name type="scientific">Zea mays</name>
    <name type="common">Maize</name>
    <dbReference type="NCBI Taxonomy" id="4577"/>
    <lineage>
        <taxon>Eukaryota</taxon>
        <taxon>Viridiplantae</taxon>
        <taxon>Streptophyta</taxon>
        <taxon>Embryophyta</taxon>
        <taxon>Tracheophyta</taxon>
        <taxon>Spermatophyta</taxon>
        <taxon>Magnoliopsida</taxon>
        <taxon>Liliopsida</taxon>
        <taxon>Poales</taxon>
        <taxon>Poaceae</taxon>
        <taxon>PACMAD clade</taxon>
        <taxon>Panicoideae</taxon>
        <taxon>Andropogonodae</taxon>
        <taxon>Andropogoneae</taxon>
        <taxon>Tripsacinae</taxon>
        <taxon>Zea</taxon>
    </lineage>
</organism>
<evidence type="ECO:0000256" key="5">
    <source>
        <dbReference type="ARBA" id="ARBA00048679"/>
    </source>
</evidence>
<reference evidence="7" key="2">
    <citation type="submission" date="2019-07" db="EMBL/GenBank/DDBJ databases">
        <authorList>
            <person name="Seetharam A."/>
            <person name="Woodhouse M."/>
            <person name="Cannon E."/>
        </authorList>
    </citation>
    <scope>NUCLEOTIDE SEQUENCE [LARGE SCALE GENOMIC DNA]</scope>
    <source>
        <strain evidence="7">cv. B73</strain>
    </source>
</reference>
<dbReference type="GO" id="GO:0004674">
    <property type="term" value="F:protein serine/threonine kinase activity"/>
    <property type="evidence" value="ECO:0007669"/>
    <property type="project" value="UniProtKB-KW"/>
</dbReference>
<evidence type="ECO:0000256" key="4">
    <source>
        <dbReference type="ARBA" id="ARBA00047899"/>
    </source>
</evidence>
<dbReference type="EC" id="2.7.11.1" evidence="1"/>
<dbReference type="Gramene" id="Zm00001eb412140_T001">
    <property type="protein sequence ID" value="Zm00001eb412140_P001"/>
    <property type="gene ID" value="Zm00001eb412140"/>
</dbReference>
<keyword evidence="8" id="KW-1185">Reference proteome</keyword>
<keyword evidence="3" id="KW-0808">Transferase</keyword>
<dbReference type="Proteomes" id="UP000007305">
    <property type="component" value="Chromosome 10"/>
</dbReference>
<dbReference type="AlphaFoldDB" id="A0A804REP7"/>
<evidence type="ECO:0000313" key="8">
    <source>
        <dbReference type="Proteomes" id="UP000007305"/>
    </source>
</evidence>
<feature type="region of interest" description="Disordered" evidence="6">
    <location>
        <begin position="107"/>
        <end position="128"/>
    </location>
</feature>
<evidence type="ECO:0000256" key="3">
    <source>
        <dbReference type="ARBA" id="ARBA00022777"/>
    </source>
</evidence>
<evidence type="ECO:0000256" key="1">
    <source>
        <dbReference type="ARBA" id="ARBA00012513"/>
    </source>
</evidence>
<dbReference type="FunFam" id="3.10.20.90:FF:000252">
    <property type="entry name" value="Probable serine/threonine-protein kinase WNK3"/>
    <property type="match status" value="1"/>
</dbReference>
<evidence type="ECO:0000256" key="6">
    <source>
        <dbReference type="SAM" id="MobiDB-lite"/>
    </source>
</evidence>
<dbReference type="EnsemblPlants" id="Zm00001eb412140_T001">
    <property type="protein sequence ID" value="Zm00001eb412140_P001"/>
    <property type="gene ID" value="Zm00001eb412140"/>
</dbReference>
<evidence type="ECO:0000313" key="7">
    <source>
        <dbReference type="EnsemblPlants" id="Zm00001eb412140_P001"/>
    </source>
</evidence>
<comment type="catalytic activity">
    <reaction evidence="4">
        <text>L-threonyl-[protein] + ATP = O-phospho-L-threonyl-[protein] + ADP + H(+)</text>
        <dbReference type="Rhea" id="RHEA:46608"/>
        <dbReference type="Rhea" id="RHEA-COMP:11060"/>
        <dbReference type="Rhea" id="RHEA-COMP:11605"/>
        <dbReference type="ChEBI" id="CHEBI:15378"/>
        <dbReference type="ChEBI" id="CHEBI:30013"/>
        <dbReference type="ChEBI" id="CHEBI:30616"/>
        <dbReference type="ChEBI" id="CHEBI:61977"/>
        <dbReference type="ChEBI" id="CHEBI:456216"/>
        <dbReference type="EC" id="2.7.11.1"/>
    </reaction>
</comment>
<dbReference type="Gene3D" id="3.10.20.90">
    <property type="entry name" value="Phosphatidylinositol 3-kinase Catalytic Subunit, Chain A, domain 1"/>
    <property type="match status" value="1"/>
</dbReference>
<comment type="catalytic activity">
    <reaction evidence="5">
        <text>L-seryl-[protein] + ATP = O-phospho-L-seryl-[protein] + ADP + H(+)</text>
        <dbReference type="Rhea" id="RHEA:17989"/>
        <dbReference type="Rhea" id="RHEA-COMP:9863"/>
        <dbReference type="Rhea" id="RHEA-COMP:11604"/>
        <dbReference type="ChEBI" id="CHEBI:15378"/>
        <dbReference type="ChEBI" id="CHEBI:29999"/>
        <dbReference type="ChEBI" id="CHEBI:30616"/>
        <dbReference type="ChEBI" id="CHEBI:83421"/>
        <dbReference type="ChEBI" id="CHEBI:456216"/>
        <dbReference type="EC" id="2.7.11.1"/>
    </reaction>
</comment>
<sequence>MIAQVACQIHILLITMYETLWIHMLQLVEVSQSHTYSLSISLYQCIGHAQNIHFPFDIEADTLISVAMAMVVQLDLTDQDVTTIAEMIDAEIRSHIPDWAAEESIDNQGDEAAYSETHSSEGDEGTSELRDEIGCRYTHIGDMHWIFARHQRS</sequence>
<proteinExistence type="predicted"/>
<dbReference type="InParanoid" id="A0A804REP7"/>
<name>A0A804REP7_MAIZE</name>
<reference evidence="8" key="1">
    <citation type="journal article" date="2009" name="Science">
        <title>The B73 maize genome: complexity, diversity, and dynamics.</title>
        <authorList>
            <person name="Schnable P.S."/>
            <person name="Ware D."/>
            <person name="Fulton R.S."/>
            <person name="Stein J.C."/>
            <person name="Wei F."/>
            <person name="Pasternak S."/>
            <person name="Liang C."/>
            <person name="Zhang J."/>
            <person name="Fulton L."/>
            <person name="Graves T.A."/>
            <person name="Minx P."/>
            <person name="Reily A.D."/>
            <person name="Courtney L."/>
            <person name="Kruchowski S.S."/>
            <person name="Tomlinson C."/>
            <person name="Strong C."/>
            <person name="Delehaunty K."/>
            <person name="Fronick C."/>
            <person name="Courtney B."/>
            <person name="Rock S.M."/>
            <person name="Belter E."/>
            <person name="Du F."/>
            <person name="Kim K."/>
            <person name="Abbott R.M."/>
            <person name="Cotton M."/>
            <person name="Levy A."/>
            <person name="Marchetto P."/>
            <person name="Ochoa K."/>
            <person name="Jackson S.M."/>
            <person name="Gillam B."/>
            <person name="Chen W."/>
            <person name="Yan L."/>
            <person name="Higginbotham J."/>
            <person name="Cardenas M."/>
            <person name="Waligorski J."/>
            <person name="Applebaum E."/>
            <person name="Phelps L."/>
            <person name="Falcone J."/>
            <person name="Kanchi K."/>
            <person name="Thane T."/>
            <person name="Scimone A."/>
            <person name="Thane N."/>
            <person name="Henke J."/>
            <person name="Wang T."/>
            <person name="Ruppert J."/>
            <person name="Shah N."/>
            <person name="Rotter K."/>
            <person name="Hodges J."/>
            <person name="Ingenthron E."/>
            <person name="Cordes M."/>
            <person name="Kohlberg S."/>
            <person name="Sgro J."/>
            <person name="Delgado B."/>
            <person name="Mead K."/>
            <person name="Chinwalla A."/>
            <person name="Leonard S."/>
            <person name="Crouse K."/>
            <person name="Collura K."/>
            <person name="Kudrna D."/>
            <person name="Currie J."/>
            <person name="He R."/>
            <person name="Angelova A."/>
            <person name="Rajasekar S."/>
            <person name="Mueller T."/>
            <person name="Lomeli R."/>
            <person name="Scara G."/>
            <person name="Ko A."/>
            <person name="Delaney K."/>
            <person name="Wissotski M."/>
            <person name="Lopez G."/>
            <person name="Campos D."/>
            <person name="Braidotti M."/>
            <person name="Ashley E."/>
            <person name="Golser W."/>
            <person name="Kim H."/>
            <person name="Lee S."/>
            <person name="Lin J."/>
            <person name="Dujmic Z."/>
            <person name="Kim W."/>
            <person name="Talag J."/>
            <person name="Zuccolo A."/>
            <person name="Fan C."/>
            <person name="Sebastian A."/>
            <person name="Kramer M."/>
            <person name="Spiegel L."/>
            <person name="Nascimento L."/>
            <person name="Zutavern T."/>
            <person name="Miller B."/>
            <person name="Ambroise C."/>
            <person name="Muller S."/>
            <person name="Spooner W."/>
            <person name="Narechania A."/>
            <person name="Ren L."/>
            <person name="Wei S."/>
            <person name="Kumari S."/>
            <person name="Faga B."/>
            <person name="Levy M.J."/>
            <person name="McMahan L."/>
            <person name="Van Buren P."/>
            <person name="Vaughn M.W."/>
            <person name="Ying K."/>
            <person name="Yeh C.-T."/>
            <person name="Emrich S.J."/>
            <person name="Jia Y."/>
            <person name="Kalyanaraman A."/>
            <person name="Hsia A.-P."/>
            <person name="Barbazuk W.B."/>
            <person name="Baucom R.S."/>
            <person name="Brutnell T.P."/>
            <person name="Carpita N.C."/>
            <person name="Chaparro C."/>
            <person name="Chia J.-M."/>
            <person name="Deragon J.-M."/>
            <person name="Estill J.C."/>
            <person name="Fu Y."/>
            <person name="Jeddeloh J.A."/>
            <person name="Han Y."/>
            <person name="Lee H."/>
            <person name="Li P."/>
            <person name="Lisch D.R."/>
            <person name="Liu S."/>
            <person name="Liu Z."/>
            <person name="Nagel D.H."/>
            <person name="McCann M.C."/>
            <person name="SanMiguel P."/>
            <person name="Myers A.M."/>
            <person name="Nettleton D."/>
            <person name="Nguyen J."/>
            <person name="Penning B.W."/>
            <person name="Ponnala L."/>
            <person name="Schneider K.L."/>
            <person name="Schwartz D.C."/>
            <person name="Sharma A."/>
            <person name="Soderlund C."/>
            <person name="Springer N.M."/>
            <person name="Sun Q."/>
            <person name="Wang H."/>
            <person name="Waterman M."/>
            <person name="Westerman R."/>
            <person name="Wolfgruber T.K."/>
            <person name="Yang L."/>
            <person name="Yu Y."/>
            <person name="Zhang L."/>
            <person name="Zhou S."/>
            <person name="Zhu Q."/>
            <person name="Bennetzen J.L."/>
            <person name="Dawe R.K."/>
            <person name="Jiang J."/>
            <person name="Jiang N."/>
            <person name="Presting G.G."/>
            <person name="Wessler S.R."/>
            <person name="Aluru S."/>
            <person name="Martienssen R.A."/>
            <person name="Clifton S.W."/>
            <person name="McCombie W.R."/>
            <person name="Wing R.A."/>
            <person name="Wilson R.K."/>
        </authorList>
    </citation>
    <scope>NUCLEOTIDE SEQUENCE [LARGE SCALE GENOMIC DNA]</scope>
    <source>
        <strain evidence="8">cv. B73</strain>
    </source>
</reference>
<evidence type="ECO:0000256" key="2">
    <source>
        <dbReference type="ARBA" id="ARBA00022527"/>
    </source>
</evidence>
<protein>
    <recommendedName>
        <fullName evidence="1">non-specific serine/threonine protein kinase</fullName>
        <ecNumber evidence="1">2.7.11.1</ecNumber>
    </recommendedName>
</protein>
<keyword evidence="3" id="KW-0418">Kinase</keyword>
<reference evidence="7" key="3">
    <citation type="submission" date="2021-05" db="UniProtKB">
        <authorList>
            <consortium name="EnsemblPlants"/>
        </authorList>
    </citation>
    <scope>IDENTIFICATION</scope>
    <source>
        <strain evidence="7">cv. B73</strain>
    </source>
</reference>
<dbReference type="InterPro" id="IPR050588">
    <property type="entry name" value="WNK_Ser-Thr_kinase"/>
</dbReference>
<keyword evidence="2" id="KW-0723">Serine/threonine-protein kinase</keyword>